<dbReference type="EMBL" id="JAFIDN010000005">
    <property type="protein sequence ID" value="MBP3192692.1"/>
    <property type="molecule type" value="Genomic_DNA"/>
</dbReference>
<dbReference type="SUPFAM" id="SSF81296">
    <property type="entry name" value="E set domains"/>
    <property type="match status" value="1"/>
</dbReference>
<dbReference type="InterPro" id="IPR013783">
    <property type="entry name" value="Ig-like_fold"/>
</dbReference>
<dbReference type="Pfam" id="PF18962">
    <property type="entry name" value="Por_Secre_tail"/>
    <property type="match status" value="1"/>
</dbReference>
<sequence length="432" mass="46989">MLYQSCHPKKDASSLFNNYKSITMKNVYKFTLLVSFSLFLTGAALGQDNVLQGADMENEDYWNVTLVGGSEADHPEYEFNYTDATPAHGDGGALRVASVTPHGSILFWQEVTLEGGKTYSFDGAFKDHGGLDNFWGEIAISDRVPEAGEDWGEGIAFSGFNTWDGCGPGVDGTFTEDGCVGDGIFTVEGEGEQNLIFGMKFGIWDGEMDFLVDNVLLVVTDDAVYHDVTFNVDMSGADGFNPDNHVVYVSGSMAGWAEPGSVEDYRMEIVEDGSDYHTLTIPILEGEIEYKYFWVAEGETGWSGEEWAGDPNRQLMVTGDTETNDVFGDQPPQDTGADQISERPVAVSLNQNYPNPFNPTTTISFDIPEESGIVSLKVYNALGQKVATLVNESLSSGSHTVTFDAGSLSSGIYIYQLHTGNGVVSRTMTLLK</sequence>
<organism evidence="2 3">
    <name type="scientific">Natronogracilivirga saccharolytica</name>
    <dbReference type="NCBI Taxonomy" id="2812953"/>
    <lineage>
        <taxon>Bacteria</taxon>
        <taxon>Pseudomonadati</taxon>
        <taxon>Balneolota</taxon>
        <taxon>Balneolia</taxon>
        <taxon>Balneolales</taxon>
        <taxon>Cyclonatronaceae</taxon>
        <taxon>Natronogracilivirga</taxon>
    </lineage>
</organism>
<dbReference type="NCBIfam" id="TIGR04183">
    <property type="entry name" value="Por_Secre_tail"/>
    <property type="match status" value="1"/>
</dbReference>
<proteinExistence type="predicted"/>
<dbReference type="InterPro" id="IPR026444">
    <property type="entry name" value="Secre_tail"/>
</dbReference>
<keyword evidence="3" id="KW-1185">Reference proteome</keyword>
<dbReference type="InterPro" id="IPR002044">
    <property type="entry name" value="CBM20"/>
</dbReference>
<evidence type="ECO:0000313" key="3">
    <source>
        <dbReference type="Proteomes" id="UP000673975"/>
    </source>
</evidence>
<dbReference type="AlphaFoldDB" id="A0A8J7UVM0"/>
<dbReference type="Proteomes" id="UP000673975">
    <property type="component" value="Unassembled WGS sequence"/>
</dbReference>
<reference evidence="2" key="1">
    <citation type="submission" date="2021-02" db="EMBL/GenBank/DDBJ databases">
        <title>Natronogracilivirga saccharolytica gen. nov. sp. nov. a new anaerobic, haloalkiliphilic carbohydrate-fermenting bacterium from soda lake and proposing of Cyclonatronumiaceae fam. nov. in the phylum Balneolaeota.</title>
        <authorList>
            <person name="Zhilina T.N."/>
            <person name="Sorokin D.Y."/>
            <person name="Zavarzina D.G."/>
            <person name="Toshchakov S.V."/>
            <person name="Kublanov I.V."/>
        </authorList>
    </citation>
    <scope>NUCLEOTIDE SEQUENCE</scope>
    <source>
        <strain evidence="2">Z-1702</strain>
    </source>
</reference>
<dbReference type="Gene3D" id="2.60.40.4070">
    <property type="match status" value="1"/>
</dbReference>
<comment type="caution">
    <text evidence="2">The sequence shown here is derived from an EMBL/GenBank/DDBJ whole genome shotgun (WGS) entry which is preliminary data.</text>
</comment>
<name>A0A8J7UVM0_9BACT</name>
<protein>
    <submittedName>
        <fullName evidence="2">T9SS type A sorting domain-containing protein</fullName>
    </submittedName>
</protein>
<gene>
    <name evidence="2" type="ORF">NATSA_08450</name>
</gene>
<dbReference type="Gene3D" id="2.60.40.10">
    <property type="entry name" value="Immunoglobulins"/>
    <property type="match status" value="1"/>
</dbReference>
<feature type="domain" description="CBM20" evidence="1">
    <location>
        <begin position="225"/>
        <end position="325"/>
    </location>
</feature>
<dbReference type="GO" id="GO:2001070">
    <property type="term" value="F:starch binding"/>
    <property type="evidence" value="ECO:0007669"/>
    <property type="project" value="InterPro"/>
</dbReference>
<dbReference type="InterPro" id="IPR014756">
    <property type="entry name" value="Ig_E-set"/>
</dbReference>
<evidence type="ECO:0000259" key="1">
    <source>
        <dbReference type="SMART" id="SM01065"/>
    </source>
</evidence>
<accession>A0A8J7UVM0</accession>
<evidence type="ECO:0000313" key="2">
    <source>
        <dbReference type="EMBL" id="MBP3192692.1"/>
    </source>
</evidence>
<dbReference type="SMART" id="SM01065">
    <property type="entry name" value="CBM_2"/>
    <property type="match status" value="1"/>
</dbReference>